<dbReference type="InterPro" id="IPR036514">
    <property type="entry name" value="SGNH_hydro_sf"/>
</dbReference>
<feature type="region of interest" description="Disordered" evidence="2">
    <location>
        <begin position="895"/>
        <end position="956"/>
    </location>
</feature>
<dbReference type="Gene3D" id="2.40.50.140">
    <property type="entry name" value="Nucleic acid-binding proteins"/>
    <property type="match status" value="2"/>
</dbReference>
<feature type="region of interest" description="Disordered" evidence="2">
    <location>
        <begin position="1082"/>
        <end position="1151"/>
    </location>
</feature>
<feature type="compositionally biased region" description="Low complexity" evidence="2">
    <location>
        <begin position="901"/>
        <end position="914"/>
    </location>
</feature>
<feature type="compositionally biased region" description="Low complexity" evidence="2">
    <location>
        <begin position="1099"/>
        <end position="1111"/>
    </location>
</feature>
<keyword evidence="1" id="KW-0175">Coiled coil</keyword>
<evidence type="ECO:0000256" key="1">
    <source>
        <dbReference type="SAM" id="Coils"/>
    </source>
</evidence>
<sequence length="1506" mass="166631">PSFGYIEREDLVKFPFKFTAYFGNSKALIPGVKVHFTAVKEKNGEVATDVKVAPGGTESVGMEIYEALVSQPILEPQRCDSTVTLLKNDHVLFNLLTDLVTDKRKATNIRPQIPHTYTSTKEAREMGVLTSITETKGLIASEKHGELTFELKENLSNVDFTSEDVKEEVEFTVRGAQRAIRIRREKEPLLLTLCTSPPPRPSPLEGLSSVHLDQELYEGIVSQPASLPSAHTPGFPGQISANIGPIKTNVTYGLNDCAVTLLKKDHVLISLLVDDKTGKRRAANIKPKVPFTFCYTKEKREKGQVCSVEGDTGKIHSEEHGGLYFNVSDTFSDQPLGLEDVGEEVEFTVTTENKDTSWAIRLRRLVPIAALAAAKVKWSPLGFKMSDPKSFDDLSKERFQGTVLKIVSRMPQIYQIRKDDVQVKPEEKQNNIKKEKMDEDQDKKVVVKEVVEGKLQVGADSATVEVKQEQEDRPADCQSADGKEKDGPDRGRLVMTIAGEQKILHFDPSDVITGATMMVGDKVRFNIATQRVTKEERATYVEILPDSFQESTEQRRNGIVIEFSGVSGLIKCSQNPQLFFRMSEVIVKKPQKKLELNEKVEFSVVPHETADGGHQAIRITRFSENVFVPVRKLGAVGASQAKEKMTIIIAKEAKSVEAKGKDKTDTDKLKAVVKNLRSQDNKDGRESGRRKSLVDRDQRGGDPRGEDPRGEDPRRGDPRGEDPRRGDPRGGDPRRGDPRGGDPRGETHGEETHGEETHGRETHGEGTHGGVTHGGVTHGGVTHGGVTHGEADPGQRTCIDYDHGRIAVPLQEYKPVHQHREDSEYRYQEDSEYRYRSPSIDTERGYYGDPYERGYRPPPSVDPYRDGLYGDGPYRDGPYAGRRYAKRVRPLDLHTEHSPTSQLAAPESSAASSSTFNPPQFRPPIVGLASGQPTPSGHFGVSSKSSSTERTNEVDQSNVQPYDKIQNLLRTIGIKLSTGDSSKLGGVAPENLPSKEFSSAERETGHSSAKGNERPHEWMGSTEWNRLHSPSPTRAPSGEHMGSREYEYEGFLDQQEMEALKRAKEMQSLSKTIGGVYECTSNPHSVPPCTEFQPPHPPASSYSAPTSSWAPVSTTQSPTFPSMAYTPPSSTAPPAGRYGHPPGPPSRSPPRYVQGFPTFGPSSSSSLPFLSQEDQAPGSTCPMQGFPSGMIPQTPVSSQARPLTLSPIVSADSKEPNSAITVARCLKVIETVKSLKPSKSVQFSLPTELPISSVQIAGGTEDDIKAKQKEKLDQYNQRIQDKRELYVQEMRNLKKRQAWKRPAPAMGPGKPVVEPKSVWICGHSLVYWAESRAKSPEVGMQLGMDPSNVVISWKGTQGMTWPQLLPLLHQLKVKWPNPDVLIMHLGGNDLSTKSPTDLLASVKKDLSSMRSIFPECLLVWSNILPRRVWRHSADNHEVDLVRTTVNRRIHNIIVDLGGTSLNHDNIRCGSNTGQYRADGVHLSSKGIDTFNLNLQDFLEKWELEKP</sequence>
<organism evidence="3 4">
    <name type="scientific">Muraenolepis orangiensis</name>
    <name type="common">Patagonian moray cod</name>
    <dbReference type="NCBI Taxonomy" id="630683"/>
    <lineage>
        <taxon>Eukaryota</taxon>
        <taxon>Metazoa</taxon>
        <taxon>Chordata</taxon>
        <taxon>Craniata</taxon>
        <taxon>Vertebrata</taxon>
        <taxon>Euteleostomi</taxon>
        <taxon>Actinopterygii</taxon>
        <taxon>Neopterygii</taxon>
        <taxon>Teleostei</taxon>
        <taxon>Neoteleostei</taxon>
        <taxon>Acanthomorphata</taxon>
        <taxon>Zeiogadaria</taxon>
        <taxon>Gadariae</taxon>
        <taxon>Gadiformes</taxon>
        <taxon>Muraenolepidoidei</taxon>
        <taxon>Muraenolepididae</taxon>
        <taxon>Muraenolepis</taxon>
    </lineage>
</organism>
<feature type="compositionally biased region" description="Basic and acidic residues" evidence="2">
    <location>
        <begin position="677"/>
        <end position="766"/>
    </location>
</feature>
<keyword evidence="4" id="KW-1185">Reference proteome</keyword>
<dbReference type="InterPro" id="IPR012340">
    <property type="entry name" value="NA-bd_OB-fold"/>
</dbReference>
<reference evidence="3" key="1">
    <citation type="submission" date="2022-07" db="EMBL/GenBank/DDBJ databases">
        <title>Chromosome-level genome of Muraenolepis orangiensis.</title>
        <authorList>
            <person name="Kim J."/>
        </authorList>
    </citation>
    <scope>NUCLEOTIDE SEQUENCE</scope>
    <source>
        <strain evidence="3">KU_S4_2022</strain>
        <tissue evidence="3">Muscle</tissue>
    </source>
</reference>
<feature type="region of interest" description="Disordered" evidence="2">
    <location>
        <begin position="463"/>
        <end position="490"/>
    </location>
</feature>
<evidence type="ECO:0000256" key="2">
    <source>
        <dbReference type="SAM" id="MobiDB-lite"/>
    </source>
</evidence>
<feature type="compositionally biased region" description="Polar residues" evidence="2">
    <location>
        <begin position="1022"/>
        <end position="1034"/>
    </location>
</feature>
<feature type="coiled-coil region" evidence="1">
    <location>
        <begin position="1265"/>
        <end position="1296"/>
    </location>
</feature>
<dbReference type="Gene3D" id="3.40.50.1110">
    <property type="entry name" value="SGNH hydrolase"/>
    <property type="match status" value="1"/>
</dbReference>
<dbReference type="PANTHER" id="PTHR12913:SF3">
    <property type="entry name" value="SI:DKEYP-121D4.3"/>
    <property type="match status" value="1"/>
</dbReference>
<dbReference type="SUPFAM" id="SSF50249">
    <property type="entry name" value="Nucleic acid-binding proteins"/>
    <property type="match status" value="1"/>
</dbReference>
<protein>
    <submittedName>
        <fullName evidence="3">Uncharacterized protein</fullName>
    </submittedName>
</protein>
<dbReference type="PANTHER" id="PTHR12913">
    <property type="entry name" value="UNR PROTEIN N-RAS UPSTREAM GENE PROTEIN"/>
    <property type="match status" value="1"/>
</dbReference>
<feature type="compositionally biased region" description="Basic and acidic residues" evidence="2">
    <location>
        <begin position="789"/>
        <end position="798"/>
    </location>
</feature>
<feature type="region of interest" description="Disordered" evidence="2">
    <location>
        <begin position="657"/>
        <end position="798"/>
    </location>
</feature>
<evidence type="ECO:0000313" key="3">
    <source>
        <dbReference type="EMBL" id="KAJ3610490.1"/>
    </source>
</evidence>
<feature type="region of interest" description="Disordered" evidence="2">
    <location>
        <begin position="810"/>
        <end position="863"/>
    </location>
</feature>
<feature type="compositionally biased region" description="Basic and acidic residues" evidence="2">
    <location>
        <begin position="998"/>
        <end position="1017"/>
    </location>
</feature>
<accession>A0A9Q0ERV7</accession>
<feature type="compositionally biased region" description="Low complexity" evidence="2">
    <location>
        <begin position="1121"/>
        <end position="1140"/>
    </location>
</feature>
<feature type="compositionally biased region" description="Gly residues" evidence="2">
    <location>
        <begin position="767"/>
        <end position="787"/>
    </location>
</feature>
<dbReference type="Proteomes" id="UP001148018">
    <property type="component" value="Unassembled WGS sequence"/>
</dbReference>
<proteinExistence type="predicted"/>
<evidence type="ECO:0000313" key="4">
    <source>
        <dbReference type="Proteomes" id="UP001148018"/>
    </source>
</evidence>
<feature type="compositionally biased region" description="Basic and acidic residues" evidence="2">
    <location>
        <begin position="466"/>
        <end position="490"/>
    </location>
</feature>
<comment type="caution">
    <text evidence="3">The sequence shown here is derived from an EMBL/GenBank/DDBJ whole genome shotgun (WGS) entry which is preliminary data.</text>
</comment>
<dbReference type="OrthoDB" id="6126005at2759"/>
<name>A0A9Q0ERV7_9TELE</name>
<dbReference type="CDD" id="cd00229">
    <property type="entry name" value="SGNH_hydrolase"/>
    <property type="match status" value="1"/>
</dbReference>
<dbReference type="EMBL" id="JANIIK010000038">
    <property type="protein sequence ID" value="KAJ3610490.1"/>
    <property type="molecule type" value="Genomic_DNA"/>
</dbReference>
<feature type="compositionally biased region" description="Basic and acidic residues" evidence="2">
    <location>
        <begin position="657"/>
        <end position="670"/>
    </location>
</feature>
<dbReference type="SUPFAM" id="SSF52266">
    <property type="entry name" value="SGNH hydrolase"/>
    <property type="match status" value="1"/>
</dbReference>
<gene>
    <name evidence="3" type="ORF">NHX12_022582</name>
</gene>
<feature type="non-terminal residue" evidence="3">
    <location>
        <position position="1506"/>
    </location>
</feature>
<feature type="compositionally biased region" description="Basic and acidic residues" evidence="2">
    <location>
        <begin position="814"/>
        <end position="855"/>
    </location>
</feature>
<feature type="region of interest" description="Disordered" evidence="2">
    <location>
        <begin position="977"/>
        <end position="1050"/>
    </location>
</feature>